<protein>
    <submittedName>
        <fullName evidence="2">Enamine deaminase RidA, house cleaning of reactive enamine intermediates, YjgF/YER057c/UK114 family</fullName>
    </submittedName>
</protein>
<dbReference type="InterPro" id="IPR035959">
    <property type="entry name" value="RutC-like_sf"/>
</dbReference>
<evidence type="ECO:0000313" key="3">
    <source>
        <dbReference type="Proteomes" id="UP000189796"/>
    </source>
</evidence>
<sequence length="145" mass="16010">MKRHHINLTEDRSRGMAGLSADGTPAVFSDAVRVDLADCSLLFISGKTPIDAEHRLVGKTMAEQTDQVLKNIKQVLEHENATMDDIVRVRVFTTKIDAKSLHDIHEVRSRYFTKGKYPASTLVQIVSLVRGGGLIEIEADAVIAK</sequence>
<reference evidence="2 3" key="1">
    <citation type="submission" date="2016-11" db="EMBL/GenBank/DDBJ databases">
        <authorList>
            <person name="Jaros S."/>
            <person name="Januszkiewicz K."/>
            <person name="Wedrychowicz H."/>
        </authorList>
    </citation>
    <scope>NUCLEOTIDE SEQUENCE [LARGE SCALE GENOMIC DNA]</scope>
    <source>
        <strain evidence="2 3">GAS138</strain>
    </source>
</reference>
<accession>A0A1M5XSM6</accession>
<dbReference type="Pfam" id="PF01042">
    <property type="entry name" value="Ribonuc_L-PSP"/>
    <property type="match status" value="1"/>
</dbReference>
<dbReference type="GO" id="GO:0019239">
    <property type="term" value="F:deaminase activity"/>
    <property type="evidence" value="ECO:0007669"/>
    <property type="project" value="TreeGrafter"/>
</dbReference>
<proteinExistence type="inferred from homology"/>
<dbReference type="OrthoDB" id="583118at2"/>
<evidence type="ECO:0000256" key="1">
    <source>
        <dbReference type="ARBA" id="ARBA00010552"/>
    </source>
</evidence>
<gene>
    <name evidence="2" type="ORF">SAMN05443248_7586</name>
</gene>
<dbReference type="InterPro" id="IPR006175">
    <property type="entry name" value="YjgF/YER057c/UK114"/>
</dbReference>
<dbReference type="Gene3D" id="3.30.1330.40">
    <property type="entry name" value="RutC-like"/>
    <property type="match status" value="1"/>
</dbReference>
<dbReference type="Proteomes" id="UP000189796">
    <property type="component" value="Chromosome I"/>
</dbReference>
<dbReference type="RefSeq" id="WP_154072701.1">
    <property type="nucleotide sequence ID" value="NZ_LT670817.1"/>
</dbReference>
<dbReference type="EMBL" id="LT670817">
    <property type="protein sequence ID" value="SHI02759.1"/>
    <property type="molecule type" value="Genomic_DNA"/>
</dbReference>
<dbReference type="AlphaFoldDB" id="A0A1M5XSM6"/>
<dbReference type="CDD" id="cd00448">
    <property type="entry name" value="YjgF_YER057c_UK114_family"/>
    <property type="match status" value="1"/>
</dbReference>
<dbReference type="PANTHER" id="PTHR11803:SF58">
    <property type="entry name" value="PROTEIN HMF1-RELATED"/>
    <property type="match status" value="1"/>
</dbReference>
<dbReference type="GO" id="GO:0005829">
    <property type="term" value="C:cytosol"/>
    <property type="evidence" value="ECO:0007669"/>
    <property type="project" value="TreeGrafter"/>
</dbReference>
<evidence type="ECO:0000313" key="2">
    <source>
        <dbReference type="EMBL" id="SHI02759.1"/>
    </source>
</evidence>
<organism evidence="2 3">
    <name type="scientific">Bradyrhizobium erythrophlei</name>
    <dbReference type="NCBI Taxonomy" id="1437360"/>
    <lineage>
        <taxon>Bacteria</taxon>
        <taxon>Pseudomonadati</taxon>
        <taxon>Pseudomonadota</taxon>
        <taxon>Alphaproteobacteria</taxon>
        <taxon>Hyphomicrobiales</taxon>
        <taxon>Nitrobacteraceae</taxon>
        <taxon>Bradyrhizobium</taxon>
    </lineage>
</organism>
<dbReference type="SUPFAM" id="SSF55298">
    <property type="entry name" value="YjgF-like"/>
    <property type="match status" value="1"/>
</dbReference>
<name>A0A1M5XSM6_9BRAD</name>
<dbReference type="PANTHER" id="PTHR11803">
    <property type="entry name" value="2-IMINOBUTANOATE/2-IMINOPROPANOATE DEAMINASE RIDA"/>
    <property type="match status" value="1"/>
</dbReference>
<comment type="similarity">
    <text evidence="1">Belongs to the RutC family.</text>
</comment>